<proteinExistence type="inferred from homology"/>
<dbReference type="Pfam" id="PF03960">
    <property type="entry name" value="ArsC"/>
    <property type="match status" value="1"/>
</dbReference>
<dbReference type="PROSITE" id="PS51353">
    <property type="entry name" value="ARSC"/>
    <property type="match status" value="1"/>
</dbReference>
<protein>
    <submittedName>
        <fullName evidence="2">ArsC family transcriptional regulator</fullName>
    </submittedName>
</protein>
<organism evidence="2 3">
    <name type="scientific">Candidatus Edwardsbacteria bacterium GWF2_54_11</name>
    <dbReference type="NCBI Taxonomy" id="1817851"/>
    <lineage>
        <taxon>Bacteria</taxon>
        <taxon>Candidatus Edwardsiibacteriota</taxon>
    </lineage>
</organism>
<dbReference type="Gene3D" id="3.40.30.10">
    <property type="entry name" value="Glutaredoxin"/>
    <property type="match status" value="1"/>
</dbReference>
<evidence type="ECO:0000313" key="3">
    <source>
        <dbReference type="Proteomes" id="UP000177230"/>
    </source>
</evidence>
<dbReference type="InterPro" id="IPR036249">
    <property type="entry name" value="Thioredoxin-like_sf"/>
</dbReference>
<sequence>MPVIQIFGTVKCRDTRAAQRFFKERRLKFQFIDLNQKALSRGELNSVKNAVGLENLLDAEGKEYQRQNLKYQKYDIEQVLLENPGLFRTPIVRCGPKATVGYQPEVWQNWLEAGT</sequence>
<reference evidence="2 3" key="1">
    <citation type="journal article" date="2016" name="Nat. Commun.">
        <title>Thousands of microbial genomes shed light on interconnected biogeochemical processes in an aquifer system.</title>
        <authorList>
            <person name="Anantharaman K."/>
            <person name="Brown C.T."/>
            <person name="Hug L.A."/>
            <person name="Sharon I."/>
            <person name="Castelle C.J."/>
            <person name="Probst A.J."/>
            <person name="Thomas B.C."/>
            <person name="Singh A."/>
            <person name="Wilkins M.J."/>
            <person name="Karaoz U."/>
            <person name="Brodie E.L."/>
            <person name="Williams K.H."/>
            <person name="Hubbard S.S."/>
            <person name="Banfield J.F."/>
        </authorList>
    </citation>
    <scope>NUCLEOTIDE SEQUENCE [LARGE SCALE GENOMIC DNA]</scope>
</reference>
<name>A0A1F5RCY1_9BACT</name>
<dbReference type="InterPro" id="IPR006660">
    <property type="entry name" value="Arsenate_reductase-like"/>
</dbReference>
<comment type="similarity">
    <text evidence="1">Belongs to the ArsC family.</text>
</comment>
<comment type="caution">
    <text evidence="2">The sequence shown here is derived from an EMBL/GenBank/DDBJ whole genome shotgun (WGS) entry which is preliminary data.</text>
</comment>
<evidence type="ECO:0000313" key="2">
    <source>
        <dbReference type="EMBL" id="OGF12218.1"/>
    </source>
</evidence>
<dbReference type="EMBL" id="MFFM01000034">
    <property type="protein sequence ID" value="OGF12218.1"/>
    <property type="molecule type" value="Genomic_DNA"/>
</dbReference>
<dbReference type="SUPFAM" id="SSF52833">
    <property type="entry name" value="Thioredoxin-like"/>
    <property type="match status" value="1"/>
</dbReference>
<evidence type="ECO:0000256" key="1">
    <source>
        <dbReference type="PROSITE-ProRule" id="PRU01282"/>
    </source>
</evidence>
<gene>
    <name evidence="2" type="ORF">A2024_04335</name>
</gene>
<dbReference type="PANTHER" id="PTHR30041">
    <property type="entry name" value="ARSENATE REDUCTASE"/>
    <property type="match status" value="1"/>
</dbReference>
<dbReference type="Proteomes" id="UP000177230">
    <property type="component" value="Unassembled WGS sequence"/>
</dbReference>
<dbReference type="PANTHER" id="PTHR30041:SF8">
    <property type="entry name" value="PROTEIN YFFB"/>
    <property type="match status" value="1"/>
</dbReference>
<accession>A0A1F5RCY1</accession>
<dbReference type="AlphaFoldDB" id="A0A1F5RCY1"/>